<dbReference type="Proteomes" id="UP000306319">
    <property type="component" value="Unassembled WGS sequence"/>
</dbReference>
<name>A0AC61RCP7_9BACT</name>
<evidence type="ECO:0000313" key="2">
    <source>
        <dbReference type="Proteomes" id="UP000306319"/>
    </source>
</evidence>
<organism evidence="1 2">
    <name type="scientific">Lepagella muris</name>
    <dbReference type="NCBI Taxonomy" id="3032870"/>
    <lineage>
        <taxon>Bacteria</taxon>
        <taxon>Pseudomonadati</taxon>
        <taxon>Bacteroidota</taxon>
        <taxon>Bacteroidia</taxon>
        <taxon>Bacteroidales</taxon>
        <taxon>Muribaculaceae</taxon>
        <taxon>Lepagella</taxon>
    </lineage>
</organism>
<reference evidence="1" key="1">
    <citation type="submission" date="2019-04" db="EMBL/GenBank/DDBJ databases">
        <title>Microbes associate with the intestines of laboratory mice.</title>
        <authorList>
            <person name="Navarre W."/>
            <person name="Wong E."/>
            <person name="Huang K."/>
            <person name="Tropini C."/>
            <person name="Ng K."/>
            <person name="Yu B."/>
        </authorList>
    </citation>
    <scope>NUCLEOTIDE SEQUENCE</scope>
    <source>
        <strain evidence="1">NM04_E33</strain>
    </source>
</reference>
<comment type="caution">
    <text evidence="1">The sequence shown here is derived from an EMBL/GenBank/DDBJ whole genome shotgun (WGS) entry which is preliminary data.</text>
</comment>
<evidence type="ECO:0000313" key="1">
    <source>
        <dbReference type="EMBL" id="TGY77204.1"/>
    </source>
</evidence>
<sequence>MKQTFYLVSVLLEHSDYETTDKHTLYTDFHKALKAKEAEIEEYSLYLPNGYVSEDTQTIFQMIDNDGYSLTIVVEEITPQ</sequence>
<proteinExistence type="predicted"/>
<gene>
    <name evidence="1" type="ORF">E5331_15455</name>
</gene>
<protein>
    <submittedName>
        <fullName evidence="1">Uncharacterized protein</fullName>
    </submittedName>
</protein>
<accession>A0AC61RCP7</accession>
<keyword evidence="2" id="KW-1185">Reference proteome</keyword>
<dbReference type="EMBL" id="SRYB01000028">
    <property type="protein sequence ID" value="TGY77204.1"/>
    <property type="molecule type" value="Genomic_DNA"/>
</dbReference>